<keyword evidence="12" id="KW-0539">Nucleus</keyword>
<accession>A0A1R2CY23</accession>
<dbReference type="PANTHER" id="PTHR13557">
    <property type="entry name" value="COILED-COIL DOMAIN-CONTAINING PROTEIN 86"/>
    <property type="match status" value="1"/>
</dbReference>
<comment type="function">
    <text evidence="1">Involved in nucleolar integrity and required for processing of the pre-rRNA for the 60S ribosome subunit.</text>
</comment>
<proteinExistence type="inferred from homology"/>
<comment type="function">
    <text evidence="13">Required for proper chromosome segregation during mitosis and error-free mitotic progression.</text>
</comment>
<name>A0A1R2CY23_9CILI</name>
<evidence type="ECO:0000256" key="1">
    <source>
        <dbReference type="ARBA" id="ARBA00004090"/>
    </source>
</evidence>
<gene>
    <name evidence="15" type="ORF">SteCoe_3073</name>
</gene>
<comment type="similarity">
    <text evidence="4">Belongs to the CGR1 family.</text>
</comment>
<evidence type="ECO:0000256" key="5">
    <source>
        <dbReference type="ARBA" id="ARBA00016738"/>
    </source>
</evidence>
<keyword evidence="6" id="KW-0158">Chromosome</keyword>
<keyword evidence="10" id="KW-0164">Citrullination</keyword>
<dbReference type="PANTHER" id="PTHR13557:SF1">
    <property type="entry name" value="COILED-COIL DOMAIN-CONTAINING PROTEIN 86"/>
    <property type="match status" value="1"/>
</dbReference>
<evidence type="ECO:0000256" key="12">
    <source>
        <dbReference type="ARBA" id="ARBA00023242"/>
    </source>
</evidence>
<feature type="region of interest" description="Disordered" evidence="14">
    <location>
        <begin position="55"/>
        <end position="89"/>
    </location>
</feature>
<evidence type="ECO:0000313" key="16">
    <source>
        <dbReference type="Proteomes" id="UP000187209"/>
    </source>
</evidence>
<dbReference type="Pfam" id="PF03879">
    <property type="entry name" value="Cgr1"/>
    <property type="match status" value="1"/>
</dbReference>
<evidence type="ECO:0000256" key="4">
    <source>
        <dbReference type="ARBA" id="ARBA00007869"/>
    </source>
</evidence>
<evidence type="ECO:0000313" key="15">
    <source>
        <dbReference type="EMBL" id="OMJ93880.1"/>
    </source>
</evidence>
<keyword evidence="11" id="KW-0175">Coiled coil</keyword>
<dbReference type="GO" id="GO:0006364">
    <property type="term" value="P:rRNA processing"/>
    <property type="evidence" value="ECO:0007669"/>
    <property type="project" value="UniProtKB-KW"/>
</dbReference>
<dbReference type="InterPro" id="IPR026570">
    <property type="entry name" value="CCDC86"/>
</dbReference>
<evidence type="ECO:0000256" key="8">
    <source>
        <dbReference type="ARBA" id="ARBA00022552"/>
    </source>
</evidence>
<keyword evidence="9" id="KW-0597">Phosphoprotein</keyword>
<protein>
    <recommendedName>
        <fullName evidence="5">Coiled-coil domain-containing protein 86</fullName>
    </recommendedName>
</protein>
<organism evidence="15 16">
    <name type="scientific">Stentor coeruleus</name>
    <dbReference type="NCBI Taxonomy" id="5963"/>
    <lineage>
        <taxon>Eukaryota</taxon>
        <taxon>Sar</taxon>
        <taxon>Alveolata</taxon>
        <taxon>Ciliophora</taxon>
        <taxon>Postciliodesmatophora</taxon>
        <taxon>Heterotrichea</taxon>
        <taxon>Heterotrichida</taxon>
        <taxon>Stentoridae</taxon>
        <taxon>Stentor</taxon>
    </lineage>
</organism>
<reference evidence="15 16" key="1">
    <citation type="submission" date="2016-11" db="EMBL/GenBank/DDBJ databases">
        <title>The macronuclear genome of Stentor coeruleus: a giant cell with tiny introns.</title>
        <authorList>
            <person name="Slabodnick M."/>
            <person name="Ruby J.G."/>
            <person name="Reiff S.B."/>
            <person name="Swart E.C."/>
            <person name="Gosai S."/>
            <person name="Prabakaran S."/>
            <person name="Witkowska E."/>
            <person name="Larue G.E."/>
            <person name="Fisher S."/>
            <person name="Freeman R.M."/>
            <person name="Gunawardena J."/>
            <person name="Chu W."/>
            <person name="Stover N.A."/>
            <person name="Gregory B.D."/>
            <person name="Nowacki M."/>
            <person name="Derisi J."/>
            <person name="Roy S.W."/>
            <person name="Marshall W.F."/>
            <person name="Sood P."/>
        </authorList>
    </citation>
    <scope>NUCLEOTIDE SEQUENCE [LARGE SCALE GENOMIC DNA]</scope>
    <source>
        <strain evidence="15">WM001</strain>
    </source>
</reference>
<dbReference type="EMBL" id="MPUH01000035">
    <property type="protein sequence ID" value="OMJ93880.1"/>
    <property type="molecule type" value="Genomic_DNA"/>
</dbReference>
<evidence type="ECO:0000256" key="9">
    <source>
        <dbReference type="ARBA" id="ARBA00022553"/>
    </source>
</evidence>
<dbReference type="InterPro" id="IPR005579">
    <property type="entry name" value="Cgr1-like"/>
</dbReference>
<keyword evidence="8" id="KW-0698">rRNA processing</keyword>
<comment type="caution">
    <text evidence="15">The sequence shown here is derived from an EMBL/GenBank/DDBJ whole genome shotgun (WGS) entry which is preliminary data.</text>
</comment>
<evidence type="ECO:0000256" key="2">
    <source>
        <dbReference type="ARBA" id="ARBA00004286"/>
    </source>
</evidence>
<evidence type="ECO:0000256" key="10">
    <source>
        <dbReference type="ARBA" id="ARBA00022934"/>
    </source>
</evidence>
<evidence type="ECO:0000256" key="11">
    <source>
        <dbReference type="ARBA" id="ARBA00023054"/>
    </source>
</evidence>
<sequence>MVKTLQGMPKSGKPWKVDSKPFNSLDTELKEGLPKKTYEQKMKEKAEIKEARDYEKQLKDEKSEVKRKRREKSEAKKKLKEKNQFKSSSFQVIKDPKKMKKMNKKLRQQVSSLPPDMFYKLMHGKTINY</sequence>
<evidence type="ECO:0000256" key="7">
    <source>
        <dbReference type="ARBA" id="ARBA00022517"/>
    </source>
</evidence>
<dbReference type="GO" id="GO:0005730">
    <property type="term" value="C:nucleolus"/>
    <property type="evidence" value="ECO:0007669"/>
    <property type="project" value="UniProtKB-SubCell"/>
</dbReference>
<evidence type="ECO:0000256" key="6">
    <source>
        <dbReference type="ARBA" id="ARBA00022454"/>
    </source>
</evidence>
<keyword evidence="7" id="KW-0690">Ribosome biogenesis</keyword>
<evidence type="ECO:0000256" key="3">
    <source>
        <dbReference type="ARBA" id="ARBA00004604"/>
    </source>
</evidence>
<dbReference type="Proteomes" id="UP000187209">
    <property type="component" value="Unassembled WGS sequence"/>
</dbReference>
<dbReference type="OrthoDB" id="311721at2759"/>
<feature type="compositionally biased region" description="Basic and acidic residues" evidence="14">
    <location>
        <begin position="71"/>
        <end position="84"/>
    </location>
</feature>
<feature type="region of interest" description="Disordered" evidence="14">
    <location>
        <begin position="1"/>
        <end position="33"/>
    </location>
</feature>
<dbReference type="AlphaFoldDB" id="A0A1R2CY23"/>
<dbReference type="GO" id="GO:0005694">
    <property type="term" value="C:chromosome"/>
    <property type="evidence" value="ECO:0007669"/>
    <property type="project" value="UniProtKB-SubCell"/>
</dbReference>
<keyword evidence="16" id="KW-1185">Reference proteome</keyword>
<evidence type="ECO:0000256" key="13">
    <source>
        <dbReference type="ARBA" id="ARBA00093307"/>
    </source>
</evidence>
<feature type="compositionally biased region" description="Basic and acidic residues" evidence="14">
    <location>
        <begin position="55"/>
        <end position="64"/>
    </location>
</feature>
<comment type="subcellular location">
    <subcellularLocation>
        <location evidence="2">Chromosome</location>
    </subcellularLocation>
    <subcellularLocation>
        <location evidence="3">Nucleus</location>
        <location evidence="3">Nucleolus</location>
    </subcellularLocation>
</comment>
<evidence type="ECO:0000256" key="14">
    <source>
        <dbReference type="SAM" id="MobiDB-lite"/>
    </source>
</evidence>